<keyword evidence="4 7" id="KW-0812">Transmembrane</keyword>
<reference evidence="11" key="1">
    <citation type="submission" date="2021-07" db="EMBL/GenBank/DDBJ databases">
        <title>Complete genome sequencing of a Clostridium isolate.</title>
        <authorList>
            <person name="Ueki A."/>
            <person name="Tonouchi A."/>
        </authorList>
    </citation>
    <scope>NUCLEOTIDE SEQUENCE [LARGE SCALE GENOMIC DNA]</scope>
    <source>
        <strain evidence="11">C5S11</strain>
    </source>
</reference>
<evidence type="ECO:0000256" key="6">
    <source>
        <dbReference type="ARBA" id="ARBA00023136"/>
    </source>
</evidence>
<feature type="domain" description="Tyrosine-protein kinase G-rich" evidence="9">
    <location>
        <begin position="154"/>
        <end position="197"/>
    </location>
</feature>
<evidence type="ECO:0000313" key="10">
    <source>
        <dbReference type="EMBL" id="BCZ47076.1"/>
    </source>
</evidence>
<dbReference type="Proteomes" id="UP000824633">
    <property type="component" value="Chromosome"/>
</dbReference>
<dbReference type="RefSeq" id="WP_224033459.1">
    <property type="nucleotide sequence ID" value="NZ_AP024849.1"/>
</dbReference>
<evidence type="ECO:0000313" key="11">
    <source>
        <dbReference type="Proteomes" id="UP000824633"/>
    </source>
</evidence>
<evidence type="ECO:0000256" key="1">
    <source>
        <dbReference type="ARBA" id="ARBA00004651"/>
    </source>
</evidence>
<dbReference type="PANTHER" id="PTHR32309:SF13">
    <property type="entry name" value="FERRIC ENTEROBACTIN TRANSPORT PROTEIN FEPE"/>
    <property type="match status" value="1"/>
</dbReference>
<keyword evidence="3" id="KW-1003">Cell membrane</keyword>
<evidence type="ECO:0000256" key="7">
    <source>
        <dbReference type="SAM" id="Phobius"/>
    </source>
</evidence>
<name>A0ABM7T7R6_9CLOT</name>
<dbReference type="EMBL" id="AP024849">
    <property type="protein sequence ID" value="BCZ47076.1"/>
    <property type="molecule type" value="Genomic_DNA"/>
</dbReference>
<proteinExistence type="inferred from homology"/>
<evidence type="ECO:0000259" key="8">
    <source>
        <dbReference type="Pfam" id="PF02706"/>
    </source>
</evidence>
<evidence type="ECO:0000256" key="3">
    <source>
        <dbReference type="ARBA" id="ARBA00022475"/>
    </source>
</evidence>
<evidence type="ECO:0000256" key="5">
    <source>
        <dbReference type="ARBA" id="ARBA00022989"/>
    </source>
</evidence>
<keyword evidence="6 7" id="KW-0472">Membrane</keyword>
<sequence length="229" mass="26102">MNEEIINFEKLAGILIKRWKLICMITLTATIFSIIISFFIIIPKYQTSTKVFIGKEDSKTQDKDKNYNGNDVDMYQKLLKTYAEVIQTTDLIEKAVDVERLGLKSQDILKNLKVTPTTDTQILQIEYTNTDRVLARNILDSVTNEFVAESTELIANGNVKIIERVKIPVNPISPNKKINITIAFLLGFIISTILSFLLESIDNTFKNKEQMEAELRLPVLGVIPDFLKQ</sequence>
<evidence type="ECO:0000256" key="2">
    <source>
        <dbReference type="ARBA" id="ARBA00006683"/>
    </source>
</evidence>
<feature type="transmembrane region" description="Helical" evidence="7">
    <location>
        <begin position="21"/>
        <end position="42"/>
    </location>
</feature>
<gene>
    <name evidence="10" type="ORF">psyc5s11_31430</name>
</gene>
<dbReference type="InterPro" id="IPR050445">
    <property type="entry name" value="Bact_polysacc_biosynth/exp"/>
</dbReference>
<dbReference type="InterPro" id="IPR003856">
    <property type="entry name" value="LPS_length_determ_N"/>
</dbReference>
<comment type="subcellular location">
    <subcellularLocation>
        <location evidence="1">Cell membrane</location>
        <topology evidence="1">Multi-pass membrane protein</topology>
    </subcellularLocation>
</comment>
<protein>
    <submittedName>
        <fullName evidence="10">Capsular polysaccharide biosynthesis protein</fullName>
    </submittedName>
</protein>
<keyword evidence="5 7" id="KW-1133">Transmembrane helix</keyword>
<comment type="similarity">
    <text evidence="2">Belongs to the CpsC/CapA family.</text>
</comment>
<feature type="transmembrane region" description="Helical" evidence="7">
    <location>
        <begin position="178"/>
        <end position="198"/>
    </location>
</feature>
<dbReference type="Pfam" id="PF13807">
    <property type="entry name" value="GNVR"/>
    <property type="match status" value="1"/>
</dbReference>
<feature type="domain" description="Polysaccharide chain length determinant N-terminal" evidence="8">
    <location>
        <begin position="6"/>
        <end position="97"/>
    </location>
</feature>
<dbReference type="PANTHER" id="PTHR32309">
    <property type="entry name" value="TYROSINE-PROTEIN KINASE"/>
    <property type="match status" value="1"/>
</dbReference>
<evidence type="ECO:0000256" key="4">
    <source>
        <dbReference type="ARBA" id="ARBA00022692"/>
    </source>
</evidence>
<dbReference type="InterPro" id="IPR032807">
    <property type="entry name" value="GNVR"/>
</dbReference>
<keyword evidence="11" id="KW-1185">Reference proteome</keyword>
<accession>A0ABM7T7R6</accession>
<organism evidence="10 11">
    <name type="scientific">Clostridium gelidum</name>
    <dbReference type="NCBI Taxonomy" id="704125"/>
    <lineage>
        <taxon>Bacteria</taxon>
        <taxon>Bacillati</taxon>
        <taxon>Bacillota</taxon>
        <taxon>Clostridia</taxon>
        <taxon>Eubacteriales</taxon>
        <taxon>Clostridiaceae</taxon>
        <taxon>Clostridium</taxon>
    </lineage>
</organism>
<evidence type="ECO:0000259" key="9">
    <source>
        <dbReference type="Pfam" id="PF13807"/>
    </source>
</evidence>
<dbReference type="Pfam" id="PF02706">
    <property type="entry name" value="Wzz"/>
    <property type="match status" value="1"/>
</dbReference>